<dbReference type="AlphaFoldDB" id="D3V1N9"/>
<name>D3V1N9_XENBS</name>
<evidence type="ECO:0000313" key="1">
    <source>
        <dbReference type="EMBL" id="CBJ81583.1"/>
    </source>
</evidence>
<proteinExistence type="predicted"/>
<evidence type="ECO:0000313" key="2">
    <source>
        <dbReference type="Proteomes" id="UP000002045"/>
    </source>
</evidence>
<dbReference type="Proteomes" id="UP000002045">
    <property type="component" value="Chromosome"/>
</dbReference>
<organism evidence="1 2">
    <name type="scientific">Xenorhabdus bovienii (strain SS-2004)</name>
    <name type="common">Xenorhabdus nematophila subsp. bovienii</name>
    <dbReference type="NCBI Taxonomy" id="406818"/>
    <lineage>
        <taxon>Bacteria</taxon>
        <taxon>Pseudomonadati</taxon>
        <taxon>Pseudomonadota</taxon>
        <taxon>Gammaproteobacteria</taxon>
        <taxon>Enterobacterales</taxon>
        <taxon>Morganellaceae</taxon>
        <taxon>Xenorhabdus</taxon>
    </lineage>
</organism>
<dbReference type="KEGG" id="xbo:XBJ1_2459"/>
<accession>D3V1N9</accession>
<reference evidence="1" key="1">
    <citation type="journal article" date="2011" name="PLoS ONE">
        <title>The entomopathogenic bacterial endosymbionts xenorhabdus and photorhabdus: convergent lifestyles from divergent genomes.</title>
        <authorList>
            <person name="Chaston J.M."/>
            <person name="Suen G."/>
            <person name="Tucker S.L."/>
            <person name="Andersen A.W."/>
            <person name="Bhasin A."/>
            <person name="Bode E."/>
            <person name="Bode H.B."/>
            <person name="Brachmann A.O."/>
            <person name="Cowles C.E."/>
            <person name="Cowles K.N."/>
            <person name="Darby C."/>
            <person name="de Leon L."/>
            <person name="Drace K."/>
            <person name="Du Z."/>
            <person name="Givaudan A."/>
            <person name="Herbert Tran E.E."/>
            <person name="Jewell K.A."/>
            <person name="Knack J.J."/>
            <person name="Krasomil-Osterfeld K.C."/>
            <person name="Kukor R."/>
            <person name="Lanois A."/>
            <person name="Latreille P."/>
            <person name="Leimgruber N.K."/>
            <person name="Lipke C.M."/>
            <person name="Liu R."/>
            <person name="Lu X."/>
            <person name="Martens E.C."/>
            <person name="Marri P.R."/>
            <person name="Medigue C."/>
            <person name="Menard M.L."/>
            <person name="Miller N.M."/>
            <person name="Morales-Soto N."/>
            <person name="Norton S."/>
            <person name="Ogier J.C."/>
            <person name="Orchard S.S."/>
            <person name="Park D."/>
            <person name="Park Y."/>
            <person name="Qurollo B.A."/>
            <person name="Sugar D.R."/>
            <person name="Richards G.R."/>
            <person name="Rouy Z."/>
            <person name="Slominski B."/>
            <person name="Slominski K."/>
            <person name="Snyder H."/>
            <person name="Tjaden B.C."/>
            <person name="van der Hoeven R."/>
            <person name="Welch R.D."/>
            <person name="Wheeler C."/>
            <person name="Xiang B."/>
            <person name="Barbazuk B."/>
            <person name="Gaudriault S."/>
            <person name="Goodner B."/>
            <person name="Slater S.C."/>
            <person name="Forst S."/>
            <person name="Goldman B.S."/>
            <person name="Goodrich-Blair H."/>
        </authorList>
    </citation>
    <scope>NUCLEOTIDE SEQUENCE [LARGE SCALE GENOMIC DNA]</scope>
    <source>
        <strain evidence="1">SS-2004</strain>
    </source>
</reference>
<dbReference type="HOGENOM" id="CLU_2670244_0_0_6"/>
<dbReference type="STRING" id="406818.XBJ1_2459"/>
<protein>
    <submittedName>
        <fullName evidence="1">Uncharacterized protein</fullName>
    </submittedName>
</protein>
<sequence length="75" mass="8839">MINFIFLWFLKRQNEPSFIVKFKLWDKQKNVSIFKTEFTRAKRMVTDGVNSSYIGIDSTLFSTCDEVTALCDVYL</sequence>
<dbReference type="EMBL" id="FN667741">
    <property type="protein sequence ID" value="CBJ81583.1"/>
    <property type="molecule type" value="Genomic_DNA"/>
</dbReference>
<gene>
    <name evidence="1" type="ordered locus">XBJ1_2459</name>
</gene>